<name>A0A542YG86_9MICO</name>
<keyword evidence="1" id="KW-0472">Membrane</keyword>
<keyword evidence="1" id="KW-0812">Transmembrane</keyword>
<organism evidence="2 3">
    <name type="scientific">Homoserinimonas aerilata</name>
    <dbReference type="NCBI Taxonomy" id="1162970"/>
    <lineage>
        <taxon>Bacteria</taxon>
        <taxon>Bacillati</taxon>
        <taxon>Actinomycetota</taxon>
        <taxon>Actinomycetes</taxon>
        <taxon>Micrococcales</taxon>
        <taxon>Microbacteriaceae</taxon>
        <taxon>Homoserinimonas</taxon>
    </lineage>
</organism>
<comment type="caution">
    <text evidence="2">The sequence shown here is derived from an EMBL/GenBank/DDBJ whole genome shotgun (WGS) entry which is preliminary data.</text>
</comment>
<feature type="transmembrane region" description="Helical" evidence="1">
    <location>
        <begin position="46"/>
        <end position="67"/>
    </location>
</feature>
<feature type="transmembrane region" description="Helical" evidence="1">
    <location>
        <begin position="15"/>
        <end position="34"/>
    </location>
</feature>
<dbReference type="AlphaFoldDB" id="A0A542YG86"/>
<evidence type="ECO:0000313" key="3">
    <source>
        <dbReference type="Proteomes" id="UP000317998"/>
    </source>
</evidence>
<protein>
    <submittedName>
        <fullName evidence="2">Uncharacterized protein</fullName>
    </submittedName>
</protein>
<evidence type="ECO:0000256" key="1">
    <source>
        <dbReference type="SAM" id="Phobius"/>
    </source>
</evidence>
<sequence length="78" mass="7949">MTGDIFAVFTSSLPLQSGAIVLAGVLPIAASFILDRIVALARGKGWVPMWIAVGLVLLVGLIGVLAYQAGVQQIAGTA</sequence>
<proteinExistence type="predicted"/>
<dbReference type="Proteomes" id="UP000317998">
    <property type="component" value="Unassembled WGS sequence"/>
</dbReference>
<accession>A0A542YG86</accession>
<keyword evidence="3" id="KW-1185">Reference proteome</keyword>
<keyword evidence="1" id="KW-1133">Transmembrane helix</keyword>
<dbReference type="EMBL" id="VFOM01000001">
    <property type="protein sequence ID" value="TQL47120.1"/>
    <property type="molecule type" value="Genomic_DNA"/>
</dbReference>
<reference evidence="2 3" key="1">
    <citation type="submission" date="2019-06" db="EMBL/GenBank/DDBJ databases">
        <title>Sequencing the genomes of 1000 actinobacteria strains.</title>
        <authorList>
            <person name="Klenk H.-P."/>
        </authorList>
    </citation>
    <scope>NUCLEOTIDE SEQUENCE [LARGE SCALE GENOMIC DNA]</scope>
    <source>
        <strain evidence="2 3">DSM 26477</strain>
    </source>
</reference>
<evidence type="ECO:0000313" key="2">
    <source>
        <dbReference type="EMBL" id="TQL47120.1"/>
    </source>
</evidence>
<gene>
    <name evidence="2" type="ORF">FB562_0167</name>
</gene>